<feature type="compositionally biased region" description="Basic and acidic residues" evidence="1">
    <location>
        <begin position="185"/>
        <end position="200"/>
    </location>
</feature>
<reference evidence="2 3" key="1">
    <citation type="submission" date="2020-02" db="EMBL/GenBank/DDBJ databases">
        <authorList>
            <person name="Ferguson B K."/>
        </authorList>
    </citation>
    <scope>NUCLEOTIDE SEQUENCE [LARGE SCALE GENOMIC DNA]</scope>
</reference>
<dbReference type="GO" id="GO:0006355">
    <property type="term" value="P:regulation of DNA-templated transcription"/>
    <property type="evidence" value="ECO:0007669"/>
    <property type="project" value="TreeGrafter"/>
</dbReference>
<feature type="region of interest" description="Disordered" evidence="1">
    <location>
        <begin position="98"/>
        <end position="124"/>
    </location>
</feature>
<dbReference type="GO" id="GO:0043130">
    <property type="term" value="F:ubiquitin binding"/>
    <property type="evidence" value="ECO:0007669"/>
    <property type="project" value="TreeGrafter"/>
</dbReference>
<feature type="non-terminal residue" evidence="2">
    <location>
        <position position="614"/>
    </location>
</feature>
<dbReference type="OrthoDB" id="5577209at2759"/>
<evidence type="ECO:0000313" key="3">
    <source>
        <dbReference type="Proteomes" id="UP000479000"/>
    </source>
</evidence>
<feature type="compositionally biased region" description="Acidic residues" evidence="1">
    <location>
        <begin position="520"/>
        <end position="537"/>
    </location>
</feature>
<dbReference type="Proteomes" id="UP000479000">
    <property type="component" value="Unassembled WGS sequence"/>
</dbReference>
<keyword evidence="3" id="KW-1185">Reference proteome</keyword>
<dbReference type="InterPro" id="IPR052586">
    <property type="entry name" value="ASCC2"/>
</dbReference>
<sequence>MEDLYTNRNIKDHESDLGDLKNTGFIVLSTRYPGGGSNINVTVRVVVTADSLPWAEDWMAGVEPSVEGYASYAAVNGFLGIAATLAYEHVPPVSGCHVERRERESEEGANRRDGSDAARPESGRREAASLVWGYGLANRDEASGRENRVWEAEASERERDLLAMVEVEATWATVLSEQPASDCAHLGERGEDLDRPRLGDELLEADPEPLLDLEREREPDSEPDLDEPSSYFVQPRPSVAFSTPPRPNRNGQFVMGVKDSWLHNMETYKSNLEWLLGLSHHEFWSQIVYGSDTWDSVISFLQEGYPFYSIDHLPDDEHITLVYSQIYYLVFNVFKRAMTRKESEVNFIGKKYGSLLYNYTIISVPMMIDICAMYGHRFHDELTEMIASVFMAQPLYAKDLESSIQTIKTLTSSKFCCSIASLYEHAIPSAVQQIQACSDNNETIYLYFTLMFKMNNARFFFIKLFRLCVQASLNSMFSKSRRHEGDLMDLLNDKSFYKECESRFAQLGIIESLDDVYDDEYDDTYDDGEPPVPEVEEPDRKFVLPRVLQQARRKDEKYESGSELSSAEEENPESNQQRSLNFCENPEDVRERYQQKRLATMKRPPPPPSRRDVV</sequence>
<dbReference type="AlphaFoldDB" id="A0A6H5GL30"/>
<feature type="compositionally biased region" description="Polar residues" evidence="1">
    <location>
        <begin position="573"/>
        <end position="582"/>
    </location>
</feature>
<dbReference type="EMBL" id="CADCXU010011988">
    <property type="protein sequence ID" value="CAB0002309.1"/>
    <property type="molecule type" value="Genomic_DNA"/>
</dbReference>
<proteinExistence type="predicted"/>
<feature type="region of interest" description="Disordered" evidence="1">
    <location>
        <begin position="520"/>
        <end position="614"/>
    </location>
</feature>
<evidence type="ECO:0000313" key="2">
    <source>
        <dbReference type="EMBL" id="CAB0002309.1"/>
    </source>
</evidence>
<feature type="region of interest" description="Disordered" evidence="1">
    <location>
        <begin position="182"/>
        <end position="229"/>
    </location>
</feature>
<accession>A0A6H5GL30</accession>
<evidence type="ECO:0000256" key="1">
    <source>
        <dbReference type="SAM" id="MobiDB-lite"/>
    </source>
</evidence>
<gene>
    <name evidence="2" type="ORF">NTEN_LOCUS8096</name>
</gene>
<dbReference type="PANTHER" id="PTHR21494:SF0">
    <property type="entry name" value="ACTIVATING SIGNAL COINTEGRATOR 1 COMPLEX SUBUNIT 2"/>
    <property type="match status" value="1"/>
</dbReference>
<dbReference type="PANTHER" id="PTHR21494">
    <property type="entry name" value="ACTIVATING SIGNAL COINTEGRATOR 1 COMPLEX SUBUNIT 2 ASC-1 COMPLEX SUBUNIT P100"/>
    <property type="match status" value="1"/>
</dbReference>
<organism evidence="2 3">
    <name type="scientific">Nesidiocoris tenuis</name>
    <dbReference type="NCBI Taxonomy" id="355587"/>
    <lineage>
        <taxon>Eukaryota</taxon>
        <taxon>Metazoa</taxon>
        <taxon>Ecdysozoa</taxon>
        <taxon>Arthropoda</taxon>
        <taxon>Hexapoda</taxon>
        <taxon>Insecta</taxon>
        <taxon>Pterygota</taxon>
        <taxon>Neoptera</taxon>
        <taxon>Paraneoptera</taxon>
        <taxon>Hemiptera</taxon>
        <taxon>Heteroptera</taxon>
        <taxon>Panheteroptera</taxon>
        <taxon>Cimicomorpha</taxon>
        <taxon>Miridae</taxon>
        <taxon>Dicyphina</taxon>
        <taxon>Nesidiocoris</taxon>
    </lineage>
</organism>
<protein>
    <submittedName>
        <fullName evidence="2">Uncharacterized protein</fullName>
    </submittedName>
</protein>
<feature type="compositionally biased region" description="Acidic residues" evidence="1">
    <location>
        <begin position="201"/>
        <end position="211"/>
    </location>
</feature>
<name>A0A6H5GL30_9HEMI</name>